<evidence type="ECO:0000313" key="9">
    <source>
        <dbReference type="Proteomes" id="UP000192656"/>
    </source>
</evidence>
<protein>
    <recommendedName>
        <fullName evidence="3 5">Regulatory protein RecX</fullName>
    </recommendedName>
</protein>
<dbReference type="Proteomes" id="UP000192656">
    <property type="component" value="Unassembled WGS sequence"/>
</dbReference>
<dbReference type="PANTHER" id="PTHR33602">
    <property type="entry name" value="REGULATORY PROTEIN RECX FAMILY PROTEIN"/>
    <property type="match status" value="1"/>
</dbReference>
<feature type="region of interest" description="Disordered" evidence="6">
    <location>
        <begin position="166"/>
        <end position="185"/>
    </location>
</feature>
<dbReference type="GO" id="GO:0006282">
    <property type="term" value="P:regulation of DNA repair"/>
    <property type="evidence" value="ECO:0007669"/>
    <property type="project" value="UniProtKB-UniRule"/>
</dbReference>
<feature type="domain" description="RecX second three-helical" evidence="7">
    <location>
        <begin position="75"/>
        <end position="115"/>
    </location>
</feature>
<comment type="similarity">
    <text evidence="2 5">Belongs to the RecX family.</text>
</comment>
<dbReference type="AlphaFoldDB" id="A0A1W1Z7P4"/>
<keyword evidence="9" id="KW-1185">Reference proteome</keyword>
<dbReference type="PANTHER" id="PTHR33602:SF1">
    <property type="entry name" value="REGULATORY PROTEIN RECX FAMILY PROTEIN"/>
    <property type="match status" value="1"/>
</dbReference>
<reference evidence="8 9" key="1">
    <citation type="submission" date="2017-04" db="EMBL/GenBank/DDBJ databases">
        <authorList>
            <person name="Afonso C.L."/>
            <person name="Miller P.J."/>
            <person name="Scott M.A."/>
            <person name="Spackman E."/>
            <person name="Goraichik I."/>
            <person name="Dimitrov K.M."/>
            <person name="Suarez D.L."/>
            <person name="Swayne D.E."/>
        </authorList>
    </citation>
    <scope>NUCLEOTIDE SEQUENCE [LARGE SCALE GENOMIC DNA]</scope>
    <source>
        <strain evidence="8 9">CGMCC 1.10972</strain>
    </source>
</reference>
<comment type="subcellular location">
    <subcellularLocation>
        <location evidence="1 5">Cytoplasm</location>
    </subcellularLocation>
</comment>
<keyword evidence="4 5" id="KW-0963">Cytoplasm</keyword>
<dbReference type="RefSeq" id="WP_084408703.1">
    <property type="nucleotide sequence ID" value="NZ_FWXR01000002.1"/>
</dbReference>
<dbReference type="STRING" id="937218.SAMN06297251_102258"/>
<evidence type="ECO:0000259" key="7">
    <source>
        <dbReference type="Pfam" id="PF02631"/>
    </source>
</evidence>
<evidence type="ECO:0000256" key="6">
    <source>
        <dbReference type="SAM" id="MobiDB-lite"/>
    </source>
</evidence>
<evidence type="ECO:0000256" key="5">
    <source>
        <dbReference type="HAMAP-Rule" id="MF_01114"/>
    </source>
</evidence>
<dbReference type="Pfam" id="PF02631">
    <property type="entry name" value="RecX_HTH2"/>
    <property type="match status" value="1"/>
</dbReference>
<name>A0A1W1Z7P4_9HYPH</name>
<proteinExistence type="inferred from homology"/>
<dbReference type="InterPro" id="IPR053924">
    <property type="entry name" value="RecX_HTH_2nd"/>
</dbReference>
<comment type="function">
    <text evidence="5">Modulates RecA activity.</text>
</comment>
<accession>A0A1W1Z7P4</accession>
<sequence length="185" mass="20955">MRTRSDKPPKPVSREWLMRAAAHYLERYASSSENLRRVLSRKVLKRALARGEDAGDFSALIEEIVARFEELGFLDDEAYAEARTRSLRRKGLSQRMVQAKLGQKGVPEEAVGKALEKDETTEAEAAARYAQRRRLGPWRSRERMARRDKDIAAMMRAGFAYGLARDTIDGDDATNSGDEPITHND</sequence>
<evidence type="ECO:0000256" key="1">
    <source>
        <dbReference type="ARBA" id="ARBA00004496"/>
    </source>
</evidence>
<dbReference type="InterPro" id="IPR036388">
    <property type="entry name" value="WH-like_DNA-bd_sf"/>
</dbReference>
<dbReference type="HAMAP" id="MF_01114">
    <property type="entry name" value="RecX"/>
    <property type="match status" value="1"/>
</dbReference>
<dbReference type="OrthoDB" id="5507982at2"/>
<dbReference type="GO" id="GO:0005737">
    <property type="term" value="C:cytoplasm"/>
    <property type="evidence" value="ECO:0007669"/>
    <property type="project" value="UniProtKB-SubCell"/>
</dbReference>
<dbReference type="EMBL" id="FWXR01000002">
    <property type="protein sequence ID" value="SMC44404.1"/>
    <property type="molecule type" value="Genomic_DNA"/>
</dbReference>
<evidence type="ECO:0000256" key="4">
    <source>
        <dbReference type="ARBA" id="ARBA00022490"/>
    </source>
</evidence>
<dbReference type="InterPro" id="IPR003783">
    <property type="entry name" value="Regulatory_RecX"/>
</dbReference>
<gene>
    <name evidence="5" type="primary">recX</name>
    <name evidence="8" type="ORF">SAMN06297251_102258</name>
</gene>
<dbReference type="Gene3D" id="1.10.10.10">
    <property type="entry name" value="Winged helix-like DNA-binding domain superfamily/Winged helix DNA-binding domain"/>
    <property type="match status" value="1"/>
</dbReference>
<evidence type="ECO:0000313" key="8">
    <source>
        <dbReference type="EMBL" id="SMC44404.1"/>
    </source>
</evidence>
<evidence type="ECO:0000256" key="3">
    <source>
        <dbReference type="ARBA" id="ARBA00018111"/>
    </source>
</evidence>
<evidence type="ECO:0000256" key="2">
    <source>
        <dbReference type="ARBA" id="ARBA00009695"/>
    </source>
</evidence>
<organism evidence="8 9">
    <name type="scientific">Fulvimarina manganoxydans</name>
    <dbReference type="NCBI Taxonomy" id="937218"/>
    <lineage>
        <taxon>Bacteria</taxon>
        <taxon>Pseudomonadati</taxon>
        <taxon>Pseudomonadota</taxon>
        <taxon>Alphaproteobacteria</taxon>
        <taxon>Hyphomicrobiales</taxon>
        <taxon>Aurantimonadaceae</taxon>
        <taxon>Fulvimarina</taxon>
    </lineage>
</organism>